<comment type="similarity">
    <text evidence="6">Belongs to the class IV-like SAM-binding methyltransferase superfamily. RNA methyltransferase TrmH family. TrmL subfamily.</text>
</comment>
<feature type="binding site" evidence="6 7">
    <location>
        <position position="85"/>
    </location>
    <ligand>
        <name>S-adenosyl-L-methionine</name>
        <dbReference type="ChEBI" id="CHEBI:59789"/>
    </ligand>
</feature>
<proteinExistence type="inferred from homology"/>
<dbReference type="InterPro" id="IPR016914">
    <property type="entry name" value="TrmL"/>
</dbReference>
<comment type="catalytic activity">
    <reaction evidence="6">
        <text>cytidine(34) in tRNA + S-adenosyl-L-methionine = 2'-O-methylcytidine(34) in tRNA + S-adenosyl-L-homocysteine + H(+)</text>
        <dbReference type="Rhea" id="RHEA:43084"/>
        <dbReference type="Rhea" id="RHEA-COMP:10331"/>
        <dbReference type="Rhea" id="RHEA-COMP:10332"/>
        <dbReference type="ChEBI" id="CHEBI:15378"/>
        <dbReference type="ChEBI" id="CHEBI:57856"/>
        <dbReference type="ChEBI" id="CHEBI:59789"/>
        <dbReference type="ChEBI" id="CHEBI:74495"/>
        <dbReference type="ChEBI" id="CHEBI:82748"/>
        <dbReference type="EC" id="2.1.1.207"/>
    </reaction>
</comment>
<dbReference type="GO" id="GO:0141102">
    <property type="term" value="F:tRNA (5-carboxymethylaminomethyluridine(34)-2'-O)-methyltransferase activity"/>
    <property type="evidence" value="ECO:0007669"/>
    <property type="project" value="RHEA"/>
</dbReference>
<keyword evidence="4 6" id="KW-0949">S-adenosyl-L-methionine</keyword>
<gene>
    <name evidence="6" type="primary">trmL</name>
    <name evidence="9" type="ORF">SAMN02745664_11057</name>
</gene>
<evidence type="ECO:0000256" key="4">
    <source>
        <dbReference type="ARBA" id="ARBA00022691"/>
    </source>
</evidence>
<dbReference type="InterPro" id="IPR001537">
    <property type="entry name" value="SpoU_MeTrfase"/>
</dbReference>
<dbReference type="GO" id="GO:0141098">
    <property type="term" value="F:tRNA (cytidine(34)-2'-O)-methyltransferase activity"/>
    <property type="evidence" value="ECO:0007669"/>
    <property type="project" value="RHEA"/>
</dbReference>
<dbReference type="EC" id="2.1.1.207" evidence="6"/>
<comment type="subunit">
    <text evidence="6">Homodimer.</text>
</comment>
<dbReference type="Proteomes" id="UP000187495">
    <property type="component" value="Unassembled WGS sequence"/>
</dbReference>
<feature type="binding site" evidence="6 7">
    <location>
        <position position="142"/>
    </location>
    <ligand>
        <name>S-adenosyl-L-methionine</name>
        <dbReference type="ChEBI" id="CHEBI:59789"/>
    </ligand>
</feature>
<feature type="domain" description="tRNA/rRNA methyltransferase SpoU type" evidence="8">
    <location>
        <begin position="6"/>
        <end position="154"/>
    </location>
</feature>
<name>A0A1N7F7A5_9GAMM</name>
<dbReference type="STRING" id="34061.B0189_04895"/>
<dbReference type="HAMAP" id="MF_01885">
    <property type="entry name" value="tRNA_methyltr_TrmL"/>
    <property type="match status" value="1"/>
</dbReference>
<reference evidence="10" key="1">
    <citation type="submission" date="2017-01" db="EMBL/GenBank/DDBJ databases">
        <authorList>
            <person name="Varghese N."/>
            <person name="Submissions S."/>
        </authorList>
    </citation>
    <scope>NUCLEOTIDE SEQUENCE [LARGE SCALE GENOMIC DNA]</scope>
    <source>
        <strain evidence="10">DSM 21768</strain>
    </source>
</reference>
<dbReference type="RefSeq" id="WP_076555530.1">
    <property type="nucleotide sequence ID" value="NZ_FTNU01000010.1"/>
</dbReference>
<evidence type="ECO:0000256" key="1">
    <source>
        <dbReference type="ARBA" id="ARBA00022490"/>
    </source>
</evidence>
<feature type="binding site" evidence="6 7">
    <location>
        <position position="112"/>
    </location>
    <ligand>
        <name>S-adenosyl-L-methionine</name>
        <dbReference type="ChEBI" id="CHEBI:59789"/>
    </ligand>
</feature>
<dbReference type="PANTHER" id="PTHR42971">
    <property type="entry name" value="TRNA (CYTIDINE(34)-2'-O)-METHYLTRANSFERASE"/>
    <property type="match status" value="1"/>
</dbReference>
<dbReference type="AlphaFoldDB" id="A0A1N7F7A5"/>
<evidence type="ECO:0000256" key="2">
    <source>
        <dbReference type="ARBA" id="ARBA00022603"/>
    </source>
</evidence>
<evidence type="ECO:0000259" key="8">
    <source>
        <dbReference type="Pfam" id="PF00588"/>
    </source>
</evidence>
<keyword evidence="1 6" id="KW-0963">Cytoplasm</keyword>
<dbReference type="PIRSF" id="PIRSF029256">
    <property type="entry name" value="SpoU_TrmH_prd"/>
    <property type="match status" value="1"/>
</dbReference>
<dbReference type="GO" id="GO:0002130">
    <property type="term" value="P:wobble position ribose methylation"/>
    <property type="evidence" value="ECO:0007669"/>
    <property type="project" value="TreeGrafter"/>
</dbReference>
<dbReference type="InterPro" id="IPR029028">
    <property type="entry name" value="Alpha/beta_knot_MTases"/>
</dbReference>
<comment type="catalytic activity">
    <reaction evidence="6">
        <text>5-carboxymethylaminomethyluridine(34) in tRNA(Leu) + S-adenosyl-L-methionine = 5-carboxymethylaminomethyl-2'-O-methyluridine(34) in tRNA(Leu) + S-adenosyl-L-homocysteine + H(+)</text>
        <dbReference type="Rhea" id="RHEA:43088"/>
        <dbReference type="Rhea" id="RHEA-COMP:10333"/>
        <dbReference type="Rhea" id="RHEA-COMP:10334"/>
        <dbReference type="ChEBI" id="CHEBI:15378"/>
        <dbReference type="ChEBI" id="CHEBI:57856"/>
        <dbReference type="ChEBI" id="CHEBI:59789"/>
        <dbReference type="ChEBI" id="CHEBI:74508"/>
        <dbReference type="ChEBI" id="CHEBI:74511"/>
        <dbReference type="EC" id="2.1.1.207"/>
    </reaction>
</comment>
<dbReference type="PANTHER" id="PTHR42971:SF1">
    <property type="entry name" value="TRNA (CYTIDINE(34)-2'-O)-METHYLTRANSFERASE"/>
    <property type="match status" value="1"/>
</dbReference>
<sequence>MQDKLIHIVLYSPKIPNNTGSIIRLCANTGAVLHLVEPLGFELDDTKLKRAGLDYHEYASMQVHKNWADAKIALQKAGVACMVAMTTKFSRPFYQYDFGLSQDIRPVALVFGSETEGLPEQVRADIGECNWLRLPMLPDSRSLNLANSVGICLYELWRQLDFVGDVGQSVGYHKPTSR</sequence>
<comment type="subcellular location">
    <subcellularLocation>
        <location evidence="6">Cytoplasm</location>
    </subcellularLocation>
</comment>
<keyword evidence="10" id="KW-1185">Reference proteome</keyword>
<comment type="function">
    <text evidence="6">Methylates the ribose at the nucleotide 34 wobble position in the two leucyl isoacceptors tRNA(Leu)(CmAA) and tRNA(Leu)(cmnm5UmAA). Catalyzes the methyl transfer from S-adenosyl-L-methionine to the 2'-OH of the wobble nucleotide.</text>
</comment>
<protein>
    <recommendedName>
        <fullName evidence="6">tRNA (cytidine(34)-2'-O)-methyltransferase</fullName>
        <ecNumber evidence="6">2.1.1.207</ecNumber>
    </recommendedName>
    <alternativeName>
        <fullName evidence="6">tRNA (cytidine/uridine-2'-O-)-methyltransferase TrmL</fullName>
    </alternativeName>
</protein>
<evidence type="ECO:0000256" key="6">
    <source>
        <dbReference type="HAMAP-Rule" id="MF_01885"/>
    </source>
</evidence>
<evidence type="ECO:0000313" key="9">
    <source>
        <dbReference type="EMBL" id="SIR96166.1"/>
    </source>
</evidence>
<feature type="binding site" evidence="6 7">
    <location>
        <position position="134"/>
    </location>
    <ligand>
        <name>S-adenosyl-L-methionine</name>
        <dbReference type="ChEBI" id="CHEBI:59789"/>
    </ligand>
</feature>
<organism evidence="9 10">
    <name type="scientific">Moraxella cuniculi DSM 21768</name>
    <dbReference type="NCBI Taxonomy" id="1122245"/>
    <lineage>
        <taxon>Bacteria</taxon>
        <taxon>Pseudomonadati</taxon>
        <taxon>Pseudomonadota</taxon>
        <taxon>Gammaproteobacteria</taxon>
        <taxon>Moraxellales</taxon>
        <taxon>Moraxellaceae</taxon>
        <taxon>Moraxella</taxon>
    </lineage>
</organism>
<dbReference type="Pfam" id="PF00588">
    <property type="entry name" value="SpoU_methylase"/>
    <property type="match status" value="1"/>
</dbReference>
<evidence type="ECO:0000256" key="5">
    <source>
        <dbReference type="ARBA" id="ARBA00022694"/>
    </source>
</evidence>
<dbReference type="CDD" id="cd18094">
    <property type="entry name" value="SpoU-like_TrmL"/>
    <property type="match status" value="1"/>
</dbReference>
<evidence type="ECO:0000256" key="7">
    <source>
        <dbReference type="PIRSR" id="PIRSR029256-1"/>
    </source>
</evidence>
<keyword evidence="2 6" id="KW-0489">Methyltransferase</keyword>
<keyword evidence="5 6" id="KW-0819">tRNA processing</keyword>
<keyword evidence="3 6" id="KW-0808">Transferase</keyword>
<accession>A0A1N7F7A5</accession>
<dbReference type="InterPro" id="IPR029026">
    <property type="entry name" value="tRNA_m1G_MTases_N"/>
</dbReference>
<dbReference type="EMBL" id="FTNU01000010">
    <property type="protein sequence ID" value="SIR96166.1"/>
    <property type="molecule type" value="Genomic_DNA"/>
</dbReference>
<evidence type="ECO:0000256" key="3">
    <source>
        <dbReference type="ARBA" id="ARBA00022679"/>
    </source>
</evidence>
<evidence type="ECO:0000313" key="10">
    <source>
        <dbReference type="Proteomes" id="UP000187495"/>
    </source>
</evidence>
<dbReference type="GO" id="GO:0003723">
    <property type="term" value="F:RNA binding"/>
    <property type="evidence" value="ECO:0007669"/>
    <property type="project" value="InterPro"/>
</dbReference>
<dbReference type="SUPFAM" id="SSF75217">
    <property type="entry name" value="alpha/beta knot"/>
    <property type="match status" value="1"/>
</dbReference>
<dbReference type="GO" id="GO:0005737">
    <property type="term" value="C:cytoplasm"/>
    <property type="evidence" value="ECO:0007669"/>
    <property type="project" value="UniProtKB-SubCell"/>
</dbReference>
<dbReference type="Gene3D" id="3.40.1280.10">
    <property type="match status" value="1"/>
</dbReference>